<reference evidence="1" key="1">
    <citation type="submission" date="2014-11" db="EMBL/GenBank/DDBJ databases">
        <authorList>
            <person name="Amaro Gonzalez C."/>
        </authorList>
    </citation>
    <scope>NUCLEOTIDE SEQUENCE</scope>
</reference>
<proteinExistence type="predicted"/>
<dbReference type="EMBL" id="GBXM01045278">
    <property type="protein sequence ID" value="JAH63299.1"/>
    <property type="molecule type" value="Transcribed_RNA"/>
</dbReference>
<sequence>MFLVNRRGLCLPSSFFSF</sequence>
<accession>A0A0E9UBR6</accession>
<reference evidence="1" key="2">
    <citation type="journal article" date="2015" name="Fish Shellfish Immunol.">
        <title>Early steps in the European eel (Anguilla anguilla)-Vibrio vulnificus interaction in the gills: Role of the RtxA13 toxin.</title>
        <authorList>
            <person name="Callol A."/>
            <person name="Pajuelo D."/>
            <person name="Ebbesson L."/>
            <person name="Teles M."/>
            <person name="MacKenzie S."/>
            <person name="Amaro C."/>
        </authorList>
    </citation>
    <scope>NUCLEOTIDE SEQUENCE</scope>
</reference>
<name>A0A0E9UBR6_ANGAN</name>
<evidence type="ECO:0000313" key="1">
    <source>
        <dbReference type="EMBL" id="JAH63299.1"/>
    </source>
</evidence>
<protein>
    <submittedName>
        <fullName evidence="1">Uncharacterized protein</fullName>
    </submittedName>
</protein>
<dbReference type="AlphaFoldDB" id="A0A0E9UBR6"/>
<organism evidence="1">
    <name type="scientific">Anguilla anguilla</name>
    <name type="common">European freshwater eel</name>
    <name type="synonym">Muraena anguilla</name>
    <dbReference type="NCBI Taxonomy" id="7936"/>
    <lineage>
        <taxon>Eukaryota</taxon>
        <taxon>Metazoa</taxon>
        <taxon>Chordata</taxon>
        <taxon>Craniata</taxon>
        <taxon>Vertebrata</taxon>
        <taxon>Euteleostomi</taxon>
        <taxon>Actinopterygii</taxon>
        <taxon>Neopterygii</taxon>
        <taxon>Teleostei</taxon>
        <taxon>Anguilliformes</taxon>
        <taxon>Anguillidae</taxon>
        <taxon>Anguilla</taxon>
    </lineage>
</organism>